<evidence type="ECO:0000256" key="2">
    <source>
        <dbReference type="ARBA" id="ARBA00023015"/>
    </source>
</evidence>
<dbReference type="InterPro" id="IPR005650">
    <property type="entry name" value="BlaI_family"/>
</dbReference>
<dbReference type="InterPro" id="IPR036390">
    <property type="entry name" value="WH_DNA-bd_sf"/>
</dbReference>
<dbReference type="Proteomes" id="UP000480178">
    <property type="component" value="Chromosome"/>
</dbReference>
<keyword evidence="3" id="KW-0238">DNA-binding</keyword>
<accession>A0A6C0GLD7</accession>
<dbReference type="AlphaFoldDB" id="A0A6C0GLD7"/>
<evidence type="ECO:0000313" key="5">
    <source>
        <dbReference type="EMBL" id="QHT68463.1"/>
    </source>
</evidence>
<organism evidence="5 6">
    <name type="scientific">Rhodocytophaga rosea</name>
    <dbReference type="NCBI Taxonomy" id="2704465"/>
    <lineage>
        <taxon>Bacteria</taxon>
        <taxon>Pseudomonadati</taxon>
        <taxon>Bacteroidota</taxon>
        <taxon>Cytophagia</taxon>
        <taxon>Cytophagales</taxon>
        <taxon>Rhodocytophagaceae</taxon>
        <taxon>Rhodocytophaga</taxon>
    </lineage>
</organism>
<name>A0A6C0GLD7_9BACT</name>
<comment type="similarity">
    <text evidence="1">Belongs to the BlaI transcriptional regulatory family.</text>
</comment>
<reference evidence="5 6" key="1">
    <citation type="submission" date="2020-01" db="EMBL/GenBank/DDBJ databases">
        <authorList>
            <person name="Kim M.K."/>
        </authorList>
    </citation>
    <scope>NUCLEOTIDE SEQUENCE [LARGE SCALE GENOMIC DNA]</scope>
    <source>
        <strain evidence="5 6">172606-1</strain>
    </source>
</reference>
<dbReference type="Gene3D" id="1.10.10.10">
    <property type="entry name" value="Winged helix-like DNA-binding domain superfamily/Winged helix DNA-binding domain"/>
    <property type="match status" value="1"/>
</dbReference>
<gene>
    <name evidence="5" type="ORF">GXP67_18350</name>
</gene>
<keyword evidence="6" id="KW-1185">Reference proteome</keyword>
<protein>
    <submittedName>
        <fullName evidence="5">BlaI/MecI/CopY family transcriptional regulator</fullName>
    </submittedName>
</protein>
<dbReference type="SUPFAM" id="SSF46785">
    <property type="entry name" value="Winged helix' DNA-binding domain"/>
    <property type="match status" value="1"/>
</dbReference>
<evidence type="ECO:0000256" key="3">
    <source>
        <dbReference type="ARBA" id="ARBA00023125"/>
    </source>
</evidence>
<keyword evidence="2" id="KW-0805">Transcription regulation</keyword>
<dbReference type="RefSeq" id="WP_162444474.1">
    <property type="nucleotide sequence ID" value="NZ_CP048222.1"/>
</dbReference>
<keyword evidence="4" id="KW-0804">Transcription</keyword>
<proteinExistence type="inferred from homology"/>
<evidence type="ECO:0000256" key="1">
    <source>
        <dbReference type="ARBA" id="ARBA00011046"/>
    </source>
</evidence>
<dbReference type="InterPro" id="IPR036388">
    <property type="entry name" value="WH-like_DNA-bd_sf"/>
</dbReference>
<dbReference type="PIRSF" id="PIRSF019455">
    <property type="entry name" value="CopR_AtkY"/>
    <property type="match status" value="1"/>
</dbReference>
<dbReference type="EMBL" id="CP048222">
    <property type="protein sequence ID" value="QHT68463.1"/>
    <property type="molecule type" value="Genomic_DNA"/>
</dbReference>
<dbReference type="Gene3D" id="1.10.4040.10">
    <property type="entry name" value="Penicillinase repressor domain"/>
    <property type="match status" value="1"/>
</dbReference>
<sequence length="129" mass="14766">MTHTPFSKPTDAELEILQVLWQYGPCTVRFVNEQLSQTKEVGYTTTLKIMQIMHEKGLVKRNDESRTHVYEANVSEETTQKHMLGKFLDMAFRGSASKLVMQALGNHKASKEELNQIRKLLDKIEGGEK</sequence>
<evidence type="ECO:0000313" key="6">
    <source>
        <dbReference type="Proteomes" id="UP000480178"/>
    </source>
</evidence>
<dbReference type="GO" id="GO:0045892">
    <property type="term" value="P:negative regulation of DNA-templated transcription"/>
    <property type="evidence" value="ECO:0007669"/>
    <property type="project" value="InterPro"/>
</dbReference>
<evidence type="ECO:0000256" key="4">
    <source>
        <dbReference type="ARBA" id="ARBA00023163"/>
    </source>
</evidence>
<dbReference type="KEGG" id="rhoz:GXP67_18350"/>
<dbReference type="Pfam" id="PF03965">
    <property type="entry name" value="Penicillinase_R"/>
    <property type="match status" value="1"/>
</dbReference>
<dbReference type="GO" id="GO:0003677">
    <property type="term" value="F:DNA binding"/>
    <property type="evidence" value="ECO:0007669"/>
    <property type="project" value="UniProtKB-KW"/>
</dbReference>